<evidence type="ECO:0000256" key="1">
    <source>
        <dbReference type="ARBA" id="ARBA00004370"/>
    </source>
</evidence>
<evidence type="ECO:0000256" key="6">
    <source>
        <dbReference type="ARBA" id="ARBA00023004"/>
    </source>
</evidence>
<evidence type="ECO:0000313" key="13">
    <source>
        <dbReference type="Proteomes" id="UP000595140"/>
    </source>
</evidence>
<evidence type="ECO:0000313" key="12">
    <source>
        <dbReference type="EMBL" id="VFQ70270.1"/>
    </source>
</evidence>
<evidence type="ECO:0000256" key="10">
    <source>
        <dbReference type="RuleBase" id="RU000461"/>
    </source>
</evidence>
<keyword evidence="13" id="KW-1185">Reference proteome</keyword>
<dbReference type="PRINTS" id="PR00385">
    <property type="entry name" value="P450"/>
</dbReference>
<comment type="cofactor">
    <cofactor evidence="9">
        <name>heme</name>
        <dbReference type="ChEBI" id="CHEBI:30413"/>
    </cofactor>
</comment>
<feature type="binding site" description="axial binding residue" evidence="9">
    <location>
        <position position="446"/>
    </location>
    <ligand>
        <name>heme</name>
        <dbReference type="ChEBI" id="CHEBI:30413"/>
    </ligand>
    <ligandPart>
        <name>Fe</name>
        <dbReference type="ChEBI" id="CHEBI:18248"/>
    </ligandPart>
</feature>
<sequence length="513" mass="58033">MEAQMVYTACALIIAILFFVAAVHKLLPKKTHKNLPPTPPGRLPIIGHAHLLKTLLHRTLYDYSKTLGPIFSLRFGPRLVVVVSSSVLVEECFSKNDILLANRPRTSVDRTSLGFSPTSVIGAPYGDHWRNLRKLCDLEIFSPTRLTSFLSIRRDERNRMISSLYKISSSGKFAKVNVENKIVELTFNNIMRMVAGKRYYGEEAEDDEEAKTFRELTKEALELTSASNPGEIFPVLGWLGFNGLEKKLTAHSRKTDEFMSALLNQHRRRQITEQRENTMVDRLLALQQSQPKSYTDETITGLIIAIIIAGTDASVVTTEWVMTLLLNHPEVLKKARQELDERVGHDRLVEEEDLPKLRYLHYIILETLRLFPSVPLLVPHVPSQDVTIGGYDVPKDAMMLVNAWAVHRDPKVWHEDPLNFRPERFENIKEIETQTLLPFGMGRRACPGAGLAQKFVGLAVGSLIQCFDWERPSAGKIDLCECSGTTLAKAHTLEALCKPRDVMLKVIEQVFLD</sequence>
<comment type="similarity">
    <text evidence="2 10">Belongs to the cytochrome P450 family.</text>
</comment>
<dbReference type="InterPro" id="IPR001128">
    <property type="entry name" value="Cyt_P450"/>
</dbReference>
<reference evidence="12 13" key="1">
    <citation type="submission" date="2018-04" db="EMBL/GenBank/DDBJ databases">
        <authorList>
            <person name="Vogel A."/>
        </authorList>
    </citation>
    <scope>NUCLEOTIDE SEQUENCE [LARGE SCALE GENOMIC DNA]</scope>
</reference>
<proteinExistence type="inferred from homology"/>
<accession>A0A484L1U2</accession>
<evidence type="ECO:0000256" key="8">
    <source>
        <dbReference type="ARBA" id="ARBA00023136"/>
    </source>
</evidence>
<dbReference type="GO" id="GO:0020037">
    <property type="term" value="F:heme binding"/>
    <property type="evidence" value="ECO:0007669"/>
    <property type="project" value="InterPro"/>
</dbReference>
<keyword evidence="8 11" id="KW-0472">Membrane</keyword>
<keyword evidence="11" id="KW-1133">Transmembrane helix</keyword>
<evidence type="ECO:0000256" key="2">
    <source>
        <dbReference type="ARBA" id="ARBA00010617"/>
    </source>
</evidence>
<gene>
    <name evidence="12" type="ORF">CCAM_LOCUS12046</name>
</gene>
<organism evidence="12 13">
    <name type="scientific">Cuscuta campestris</name>
    <dbReference type="NCBI Taxonomy" id="132261"/>
    <lineage>
        <taxon>Eukaryota</taxon>
        <taxon>Viridiplantae</taxon>
        <taxon>Streptophyta</taxon>
        <taxon>Embryophyta</taxon>
        <taxon>Tracheophyta</taxon>
        <taxon>Spermatophyta</taxon>
        <taxon>Magnoliopsida</taxon>
        <taxon>eudicotyledons</taxon>
        <taxon>Gunneridae</taxon>
        <taxon>Pentapetalae</taxon>
        <taxon>asterids</taxon>
        <taxon>lamiids</taxon>
        <taxon>Solanales</taxon>
        <taxon>Convolvulaceae</taxon>
        <taxon>Cuscuteae</taxon>
        <taxon>Cuscuta</taxon>
        <taxon>Cuscuta subgen. Grammica</taxon>
        <taxon>Cuscuta sect. Cleistogrammica</taxon>
    </lineage>
</organism>
<evidence type="ECO:0000256" key="11">
    <source>
        <dbReference type="SAM" id="Phobius"/>
    </source>
</evidence>
<keyword evidence="11" id="KW-0812">Transmembrane</keyword>
<protein>
    <recommendedName>
        <fullName evidence="14">Cytochrome P450</fullName>
    </recommendedName>
</protein>
<evidence type="ECO:0000256" key="3">
    <source>
        <dbReference type="ARBA" id="ARBA00022617"/>
    </source>
</evidence>
<dbReference type="FunFam" id="1.10.630.10:FF:000023">
    <property type="entry name" value="Cytochrome P450 family protein"/>
    <property type="match status" value="1"/>
</dbReference>
<evidence type="ECO:0000256" key="7">
    <source>
        <dbReference type="ARBA" id="ARBA00023033"/>
    </source>
</evidence>
<dbReference type="SUPFAM" id="SSF48264">
    <property type="entry name" value="Cytochrome P450"/>
    <property type="match status" value="1"/>
</dbReference>
<dbReference type="Gene3D" id="1.10.630.10">
    <property type="entry name" value="Cytochrome P450"/>
    <property type="match status" value="1"/>
</dbReference>
<keyword evidence="3 9" id="KW-0349">Heme</keyword>
<evidence type="ECO:0000256" key="9">
    <source>
        <dbReference type="PIRSR" id="PIRSR602401-1"/>
    </source>
</evidence>
<dbReference type="AlphaFoldDB" id="A0A484L1U2"/>
<keyword evidence="4 9" id="KW-0479">Metal-binding</keyword>
<comment type="subcellular location">
    <subcellularLocation>
        <location evidence="1">Membrane</location>
    </subcellularLocation>
</comment>
<dbReference type="GO" id="GO:0004497">
    <property type="term" value="F:monooxygenase activity"/>
    <property type="evidence" value="ECO:0007669"/>
    <property type="project" value="UniProtKB-KW"/>
</dbReference>
<name>A0A484L1U2_9ASTE</name>
<dbReference type="PROSITE" id="PS00086">
    <property type="entry name" value="CYTOCHROME_P450"/>
    <property type="match status" value="1"/>
</dbReference>
<keyword evidence="5 10" id="KW-0560">Oxidoreductase</keyword>
<dbReference type="GO" id="GO:0005506">
    <property type="term" value="F:iron ion binding"/>
    <property type="evidence" value="ECO:0007669"/>
    <property type="project" value="InterPro"/>
</dbReference>
<dbReference type="OrthoDB" id="1275286at2759"/>
<dbReference type="GO" id="GO:0016020">
    <property type="term" value="C:membrane"/>
    <property type="evidence" value="ECO:0007669"/>
    <property type="project" value="UniProtKB-SubCell"/>
</dbReference>
<dbReference type="PANTHER" id="PTHR47947:SF57">
    <property type="entry name" value="CYTOCHROME P450 81F3-LIKE"/>
    <property type="match status" value="1"/>
</dbReference>
<dbReference type="InterPro" id="IPR050651">
    <property type="entry name" value="Plant_Cytochrome_P450_Monoox"/>
</dbReference>
<evidence type="ECO:0000256" key="4">
    <source>
        <dbReference type="ARBA" id="ARBA00022723"/>
    </source>
</evidence>
<evidence type="ECO:0008006" key="14">
    <source>
        <dbReference type="Google" id="ProtNLM"/>
    </source>
</evidence>
<dbReference type="InterPro" id="IPR002401">
    <property type="entry name" value="Cyt_P450_E_grp-I"/>
</dbReference>
<dbReference type="PANTHER" id="PTHR47947">
    <property type="entry name" value="CYTOCHROME P450 82C3-RELATED"/>
    <property type="match status" value="1"/>
</dbReference>
<dbReference type="GO" id="GO:0016705">
    <property type="term" value="F:oxidoreductase activity, acting on paired donors, with incorporation or reduction of molecular oxygen"/>
    <property type="evidence" value="ECO:0007669"/>
    <property type="project" value="InterPro"/>
</dbReference>
<dbReference type="InterPro" id="IPR017972">
    <property type="entry name" value="Cyt_P450_CS"/>
</dbReference>
<dbReference type="Proteomes" id="UP000595140">
    <property type="component" value="Unassembled WGS sequence"/>
</dbReference>
<dbReference type="EMBL" id="OOIL02000889">
    <property type="protein sequence ID" value="VFQ70270.1"/>
    <property type="molecule type" value="Genomic_DNA"/>
</dbReference>
<dbReference type="Pfam" id="PF00067">
    <property type="entry name" value="p450"/>
    <property type="match status" value="1"/>
</dbReference>
<dbReference type="PRINTS" id="PR00463">
    <property type="entry name" value="EP450I"/>
</dbReference>
<feature type="transmembrane region" description="Helical" evidence="11">
    <location>
        <begin position="6"/>
        <end position="27"/>
    </location>
</feature>
<keyword evidence="7 10" id="KW-0503">Monooxygenase</keyword>
<dbReference type="InterPro" id="IPR036396">
    <property type="entry name" value="Cyt_P450_sf"/>
</dbReference>
<keyword evidence="6 9" id="KW-0408">Iron</keyword>
<evidence type="ECO:0000256" key="5">
    <source>
        <dbReference type="ARBA" id="ARBA00023002"/>
    </source>
</evidence>